<dbReference type="PROSITE" id="PS50001">
    <property type="entry name" value="SH2"/>
    <property type="match status" value="1"/>
</dbReference>
<dbReference type="Gene3D" id="3.30.505.10">
    <property type="entry name" value="SH2 domain"/>
    <property type="match status" value="1"/>
</dbReference>
<comment type="caution">
    <text evidence="18">The sequence shown here is derived from an EMBL/GenBank/DDBJ whole genome shotgun (WGS) entry which is preliminary data.</text>
</comment>
<organism evidence="18">
    <name type="scientific">Heliothis virescens</name>
    <name type="common">Tobacco budworm moth</name>
    <dbReference type="NCBI Taxonomy" id="7102"/>
    <lineage>
        <taxon>Eukaryota</taxon>
        <taxon>Metazoa</taxon>
        <taxon>Ecdysozoa</taxon>
        <taxon>Arthropoda</taxon>
        <taxon>Hexapoda</taxon>
        <taxon>Insecta</taxon>
        <taxon>Pterygota</taxon>
        <taxon>Neoptera</taxon>
        <taxon>Endopterygota</taxon>
        <taxon>Lepidoptera</taxon>
        <taxon>Glossata</taxon>
        <taxon>Ditrysia</taxon>
        <taxon>Noctuoidea</taxon>
        <taxon>Noctuidae</taxon>
        <taxon>Heliothinae</taxon>
        <taxon>Heliothis</taxon>
    </lineage>
</organism>
<dbReference type="EMBL" id="NWSH01000217">
    <property type="protein sequence ID" value="PCG78289.1"/>
    <property type="molecule type" value="Genomic_DNA"/>
</dbReference>
<dbReference type="GO" id="GO:0001228">
    <property type="term" value="F:DNA-binding transcription activator activity, RNA polymerase II-specific"/>
    <property type="evidence" value="ECO:0007669"/>
    <property type="project" value="UniProtKB-ARBA"/>
</dbReference>
<dbReference type="Gene3D" id="2.60.40.630">
    <property type="entry name" value="STAT transcription factor, DNA-binding domain"/>
    <property type="match status" value="2"/>
</dbReference>
<name>A0A2A4K2K8_HELVI</name>
<keyword evidence="5 14" id="KW-0597">Phosphoprotein</keyword>
<evidence type="ECO:0000256" key="2">
    <source>
        <dbReference type="ARBA" id="ARBA00004496"/>
    </source>
</evidence>
<evidence type="ECO:0000313" key="18">
    <source>
        <dbReference type="EMBL" id="PCG78289.1"/>
    </source>
</evidence>
<dbReference type="InterPro" id="IPR000980">
    <property type="entry name" value="SH2"/>
</dbReference>
<evidence type="ECO:0000256" key="1">
    <source>
        <dbReference type="ARBA" id="ARBA00004123"/>
    </source>
</evidence>
<proteinExistence type="inferred from homology"/>
<reference evidence="18" key="1">
    <citation type="submission" date="2017-09" db="EMBL/GenBank/DDBJ databases">
        <title>Contemporary evolution of a Lepidopteran species, Heliothis virescens, in response to modern agricultural practices.</title>
        <authorList>
            <person name="Fritz M.L."/>
            <person name="Deyonke A.M."/>
            <person name="Papanicolaou A."/>
            <person name="Micinski S."/>
            <person name="Westbrook J."/>
            <person name="Gould F."/>
        </authorList>
    </citation>
    <scope>NUCLEOTIDE SEQUENCE [LARGE SCALE GENOMIC DNA]</scope>
    <source>
        <strain evidence="18">HvINT-</strain>
        <tissue evidence="18">Whole body</tissue>
    </source>
</reference>
<evidence type="ECO:0000256" key="6">
    <source>
        <dbReference type="ARBA" id="ARBA00022999"/>
    </source>
</evidence>
<dbReference type="InterPro" id="IPR008967">
    <property type="entry name" value="p53-like_TF_DNA-bd_sf"/>
</dbReference>
<dbReference type="InterPro" id="IPR036860">
    <property type="entry name" value="SH2_dom_sf"/>
</dbReference>
<dbReference type="Pfam" id="PF00017">
    <property type="entry name" value="SH2"/>
    <property type="match status" value="1"/>
</dbReference>
<dbReference type="AlphaFoldDB" id="A0A2A4K2K8"/>
<dbReference type="Gene3D" id="1.10.238.10">
    <property type="entry name" value="EF-hand"/>
    <property type="match status" value="1"/>
</dbReference>
<gene>
    <name evidence="18" type="ORF">B5V51_4613</name>
</gene>
<dbReference type="CDD" id="cd16855">
    <property type="entry name" value="STAT5_CCD"/>
    <property type="match status" value="1"/>
</dbReference>
<sequence>MSLWARAQQLPPESLQKVRTIYGDHFPIEVRHCLAPWIESRIWTPEPEEQQRFFVDELVQEIQAHADLMLSPDMFVTKMKLLDAAKNFHMQYSHAPHELYAYMRRSLALEMDVIQNAMGTPYVAQPQTERKYSELITGLQTVRQKVNMVGEEIRSLQANIESFSLQYHECLKNKGHMNYLQQSMTNERRDLVACLRVQIEETERKLNALVAQISQSQMELVDHMKENIANLRQLQSQVLDEELIKWKREQQLSGNGVPMQSNLNTIQEWCELLADLIWTSRQQVNNVARINTKTIVELRQPHLAEMLDEMSKQNSIQECCELLADLIWTSRQQVNNVARINTKTIVELRQPHLAEMLDEMSKQVTALLSTLVTSTFVIEKQPPQVMKTNTRFTATVRLLVGGQLNVYMTPPRVSVTALLSTLVTSTFVIEKQPPQVMKTNTRFTATVRLLVGGQLNVYMTPPRVSVVIISEQQAQLLLKSETQAGKGKQPVECGDILNNTGTMEYQPTSRQLSVSFRNMQLRKIKRAEKKGTESVMDEKLTLLFQSQFNVGGGELVFQVWTLSLPVVVIVHGNQEPHGWATVTWDNAFSPPGRVPFAVPDKVTWGQLAETLRIKFCSATGGDLSEDNLRFLAEKIFSICAVPRTGLPLNTMELNAMPVSWTQFCKDALPERNFTFWEWFYMVVKVTRDYLRTLWCDHLIMGFIQKKQAEEMLSKCPAGTFLLRFSDSELGGITIAWVGEGNEVFSLQPFTSRDLMLRSLADRVLDLTQLQFLYPNIAKDDVFSKYYTKPENEMLKNGYVKPVLVTTLPPYMSSSPAYAHSPDSHRNTPSVQSSYFSAATPAQTDSFMDSELFEQIRAFEPDGMDEFDIYSNMSMK</sequence>
<dbReference type="SUPFAM" id="SSF48092">
    <property type="entry name" value="Transcription factor STAT-4 N-domain"/>
    <property type="match status" value="1"/>
</dbReference>
<dbReference type="FunFam" id="1.10.238.10:FF:000029">
    <property type="entry name" value="Signal transducer and transcription activator 6"/>
    <property type="match status" value="1"/>
</dbReference>
<dbReference type="InterPro" id="IPR001217">
    <property type="entry name" value="STAT"/>
</dbReference>
<dbReference type="Pfam" id="PF02865">
    <property type="entry name" value="STAT_int"/>
    <property type="match status" value="1"/>
</dbReference>
<keyword evidence="11 14" id="KW-0539">Nucleus</keyword>
<evidence type="ECO:0000259" key="17">
    <source>
        <dbReference type="PROSITE" id="PS50001"/>
    </source>
</evidence>
<dbReference type="Gene3D" id="1.20.1050.20">
    <property type="entry name" value="STAT transcription factor, all-alpha domain"/>
    <property type="match status" value="2"/>
</dbReference>
<dbReference type="InterPro" id="IPR013801">
    <property type="entry name" value="STAT_TF_DNA-bd"/>
</dbReference>
<dbReference type="GO" id="GO:0000977">
    <property type="term" value="F:RNA polymerase II transcription regulatory region sequence-specific DNA binding"/>
    <property type="evidence" value="ECO:0007669"/>
    <property type="project" value="UniProtKB-ARBA"/>
</dbReference>
<keyword evidence="9 14" id="KW-0010">Activator</keyword>
<evidence type="ECO:0000256" key="10">
    <source>
        <dbReference type="ARBA" id="ARBA00023163"/>
    </source>
</evidence>
<comment type="subunit">
    <text evidence="12">Forms a homodimer or a heterodimer with a related family member.</text>
</comment>
<evidence type="ECO:0000256" key="5">
    <source>
        <dbReference type="ARBA" id="ARBA00022553"/>
    </source>
</evidence>
<dbReference type="InterPro" id="IPR048988">
    <property type="entry name" value="STAT_linker"/>
</dbReference>
<evidence type="ECO:0000256" key="8">
    <source>
        <dbReference type="ARBA" id="ARBA00023125"/>
    </source>
</evidence>
<dbReference type="SUPFAM" id="SSF49417">
    <property type="entry name" value="p53-like transcription factors"/>
    <property type="match status" value="2"/>
</dbReference>
<dbReference type="SUPFAM" id="SSF55550">
    <property type="entry name" value="SH2 domain"/>
    <property type="match status" value="1"/>
</dbReference>
<keyword evidence="7 14" id="KW-0805">Transcription regulation</keyword>
<dbReference type="InterPro" id="IPR036535">
    <property type="entry name" value="STAT_N_sf"/>
</dbReference>
<dbReference type="Pfam" id="PF21354">
    <property type="entry name" value="STAT_linker"/>
    <property type="match status" value="1"/>
</dbReference>
<dbReference type="GO" id="GO:0007166">
    <property type="term" value="P:cell surface receptor signaling pathway"/>
    <property type="evidence" value="ECO:0007669"/>
    <property type="project" value="UniProtKB-ARBA"/>
</dbReference>
<dbReference type="Gene3D" id="1.10.532.10">
    <property type="entry name" value="STAT transcription factor, N-terminal domain"/>
    <property type="match status" value="1"/>
</dbReference>
<dbReference type="InterPro" id="IPR012345">
    <property type="entry name" value="STAT_TF_DNA-bd_N"/>
</dbReference>
<dbReference type="SMART" id="SM00964">
    <property type="entry name" value="STAT_int"/>
    <property type="match status" value="1"/>
</dbReference>
<evidence type="ECO:0000256" key="12">
    <source>
        <dbReference type="ARBA" id="ARBA00064301"/>
    </source>
</evidence>
<dbReference type="InterPro" id="IPR013800">
    <property type="entry name" value="STAT_TF_alpha"/>
</dbReference>
<comment type="similarity">
    <text evidence="3 14">Belongs to the transcription factor STAT family.</text>
</comment>
<keyword evidence="10 14" id="KW-0804">Transcription</keyword>
<keyword evidence="6 13" id="KW-0727">SH2 domain</keyword>
<keyword evidence="15" id="KW-0175">Coiled coil</keyword>
<evidence type="ECO:0000256" key="7">
    <source>
        <dbReference type="ARBA" id="ARBA00023015"/>
    </source>
</evidence>
<dbReference type="InterPro" id="IPR046994">
    <property type="entry name" value="STAT5_CC"/>
</dbReference>
<evidence type="ECO:0000256" key="14">
    <source>
        <dbReference type="RuleBase" id="RU046415"/>
    </source>
</evidence>
<dbReference type="Pfam" id="PF01017">
    <property type="entry name" value="STAT_alpha"/>
    <property type="match status" value="1"/>
</dbReference>
<evidence type="ECO:0000256" key="4">
    <source>
        <dbReference type="ARBA" id="ARBA00022490"/>
    </source>
</evidence>
<evidence type="ECO:0000256" key="9">
    <source>
        <dbReference type="ARBA" id="ARBA00023159"/>
    </source>
</evidence>
<feature type="region of interest" description="Disordered" evidence="16">
    <location>
        <begin position="815"/>
        <end position="834"/>
    </location>
</feature>
<dbReference type="PANTHER" id="PTHR11801">
    <property type="entry name" value="SIGNAL TRANSDUCER AND ACTIVATOR OF TRANSCRIPTION"/>
    <property type="match status" value="1"/>
</dbReference>
<dbReference type="GO" id="GO:0005737">
    <property type="term" value="C:cytoplasm"/>
    <property type="evidence" value="ECO:0007669"/>
    <property type="project" value="UniProtKB-SubCell"/>
</dbReference>
<dbReference type="GO" id="GO:0005634">
    <property type="term" value="C:nucleus"/>
    <property type="evidence" value="ECO:0007669"/>
    <property type="project" value="UniProtKB-SubCell"/>
</dbReference>
<feature type="coiled-coil region" evidence="15">
    <location>
        <begin position="192"/>
        <end position="219"/>
    </location>
</feature>
<comment type="subcellular location">
    <subcellularLocation>
        <location evidence="2 14">Cytoplasm</location>
    </subcellularLocation>
    <subcellularLocation>
        <location evidence="1 14">Nucleus</location>
    </subcellularLocation>
</comment>
<keyword evidence="8 14" id="KW-0238">DNA-binding</keyword>
<dbReference type="STRING" id="7102.A0A2A4K2K8"/>
<dbReference type="CDD" id="cd09919">
    <property type="entry name" value="SH2_STAT_family"/>
    <property type="match status" value="1"/>
</dbReference>
<evidence type="ECO:0000256" key="13">
    <source>
        <dbReference type="PROSITE-ProRule" id="PRU00191"/>
    </source>
</evidence>
<dbReference type="InterPro" id="IPR013799">
    <property type="entry name" value="STAT_TF_prot_interaction"/>
</dbReference>
<dbReference type="SUPFAM" id="SSF47655">
    <property type="entry name" value="STAT"/>
    <property type="match status" value="2"/>
</dbReference>
<keyword evidence="4 14" id="KW-0963">Cytoplasm</keyword>
<feature type="domain" description="SH2" evidence="17">
    <location>
        <begin position="678"/>
        <end position="802"/>
    </location>
</feature>
<evidence type="ECO:0000256" key="11">
    <source>
        <dbReference type="ARBA" id="ARBA00023242"/>
    </source>
</evidence>
<dbReference type="Pfam" id="PF02864">
    <property type="entry name" value="STAT_bind"/>
    <property type="match status" value="2"/>
</dbReference>
<evidence type="ECO:0000256" key="16">
    <source>
        <dbReference type="SAM" id="MobiDB-lite"/>
    </source>
</evidence>
<dbReference type="InterPro" id="IPR015988">
    <property type="entry name" value="STAT_TF_CC"/>
</dbReference>
<evidence type="ECO:0000256" key="3">
    <source>
        <dbReference type="ARBA" id="ARBA00005586"/>
    </source>
</evidence>
<protein>
    <recommendedName>
        <fullName evidence="14">Signal transducer and activator of transcription</fullName>
    </recommendedName>
</protein>
<evidence type="ECO:0000256" key="15">
    <source>
        <dbReference type="SAM" id="Coils"/>
    </source>
</evidence>
<accession>A0A2A4K2K8</accession>
<dbReference type="FunFam" id="2.60.40.630:FF:000003">
    <property type="entry name" value="Signal transducer and transcription activator 6"/>
    <property type="match status" value="1"/>
</dbReference>